<keyword evidence="2" id="KW-1185">Reference proteome</keyword>
<reference evidence="1 2" key="1">
    <citation type="submission" date="2023-01" db="EMBL/GenBank/DDBJ databases">
        <title>Minimal conservation of predation-associated metabolite biosynthetic gene clusters underscores biosynthetic potential of Myxococcota including descriptions for ten novel species: Archangium lansinium sp. nov., Myxococcus landrumus sp. nov., Nannocystis bai.</title>
        <authorList>
            <person name="Ahearne A."/>
            <person name="Stevens C."/>
            <person name="Dowd S."/>
        </authorList>
    </citation>
    <scope>NUCLEOTIDE SEQUENCE [LARGE SCALE GENOMIC DNA]</scope>
    <source>
        <strain evidence="1 2">WIWO2</strain>
    </source>
</reference>
<dbReference type="Proteomes" id="UP001217485">
    <property type="component" value="Unassembled WGS sequence"/>
</dbReference>
<evidence type="ECO:0000313" key="2">
    <source>
        <dbReference type="Proteomes" id="UP001217485"/>
    </source>
</evidence>
<dbReference type="EMBL" id="JAQNDK010000001">
    <property type="protein sequence ID" value="MDC0678919.1"/>
    <property type="molecule type" value="Genomic_DNA"/>
</dbReference>
<dbReference type="PANTHER" id="PTHR39431">
    <property type="entry name" value="FRPA/C-RELATED PROTEIN"/>
    <property type="match status" value="1"/>
</dbReference>
<protein>
    <submittedName>
        <fullName evidence="1">Calcium-binding protein</fullName>
    </submittedName>
</protein>
<evidence type="ECO:0000313" key="1">
    <source>
        <dbReference type="EMBL" id="MDC0678919.1"/>
    </source>
</evidence>
<sequence>MAEVVDGTDEARDEVKEEETACWADFGPEAPGECTIGEERECPDKDPHSGSGFCREKCVNIDGKAVWGLRTTWRECPFVESAWHIGTSPECTCFTPLVLSFDNRPVEFTAEAGAAFDLTGTGVCHASDWPTSATPWLALDRDGDGVIQDGGELFGSATRLGSGGFAKNGFEALRELDADNNGVFDKQDPAFARVVVWSDNNLDRTSEPREITPLEALGVTSIDLRDFREWRCDARGNCEGERSAFAFTDAAGMARRGTVIDVYMSRR</sequence>
<dbReference type="RefSeq" id="WP_272095776.1">
    <property type="nucleotide sequence ID" value="NZ_JAQNDK010000001.1"/>
</dbReference>
<accession>A0ABT5BXM1</accession>
<comment type="caution">
    <text evidence="1">The sequence shown here is derived from an EMBL/GenBank/DDBJ whole genome shotgun (WGS) entry which is preliminary data.</text>
</comment>
<gene>
    <name evidence="1" type="ORF">POL72_14330</name>
</gene>
<proteinExistence type="predicted"/>
<name>A0ABT5BXM1_9BACT</name>
<organism evidence="1 2">
    <name type="scientific">Sorangium atrum</name>
    <dbReference type="NCBI Taxonomy" id="2995308"/>
    <lineage>
        <taxon>Bacteria</taxon>
        <taxon>Pseudomonadati</taxon>
        <taxon>Myxococcota</taxon>
        <taxon>Polyangia</taxon>
        <taxon>Polyangiales</taxon>
        <taxon>Polyangiaceae</taxon>
        <taxon>Sorangium</taxon>
    </lineage>
</organism>
<dbReference type="PANTHER" id="PTHR39431:SF1">
    <property type="entry name" value="FRPA_C-RELATED PROTEIN"/>
    <property type="match status" value="1"/>
</dbReference>